<gene>
    <name evidence="1" type="ORF">S01H1_72100</name>
</gene>
<protein>
    <submittedName>
        <fullName evidence="1">Uncharacterized protein</fullName>
    </submittedName>
</protein>
<sequence>LLSSKEIEQKYGEAPVFINFDYGEGKVYHMISHFYLQRSETRTKRQEFSGAEYLDEKAVPLALKSKYAKMGIAEMKLGDVESAFTSSAMMSKIMFDKKKQIKSKKNAKQKK</sequence>
<accession>X0X6W0</accession>
<name>X0X6W0_9ZZZZ</name>
<organism evidence="1">
    <name type="scientific">marine sediment metagenome</name>
    <dbReference type="NCBI Taxonomy" id="412755"/>
    <lineage>
        <taxon>unclassified sequences</taxon>
        <taxon>metagenomes</taxon>
        <taxon>ecological metagenomes</taxon>
    </lineage>
</organism>
<dbReference type="AlphaFoldDB" id="X0X6W0"/>
<comment type="caution">
    <text evidence="1">The sequence shown here is derived from an EMBL/GenBank/DDBJ whole genome shotgun (WGS) entry which is preliminary data.</text>
</comment>
<evidence type="ECO:0000313" key="1">
    <source>
        <dbReference type="EMBL" id="GAG32403.1"/>
    </source>
</evidence>
<reference evidence="1" key="1">
    <citation type="journal article" date="2014" name="Front. Microbiol.">
        <title>High frequency of phylogenetically diverse reductive dehalogenase-homologous genes in deep subseafloor sedimentary metagenomes.</title>
        <authorList>
            <person name="Kawai M."/>
            <person name="Futagami T."/>
            <person name="Toyoda A."/>
            <person name="Takaki Y."/>
            <person name="Nishi S."/>
            <person name="Hori S."/>
            <person name="Arai W."/>
            <person name="Tsubouchi T."/>
            <person name="Morono Y."/>
            <person name="Uchiyama I."/>
            <person name="Ito T."/>
            <person name="Fujiyama A."/>
            <person name="Inagaki F."/>
            <person name="Takami H."/>
        </authorList>
    </citation>
    <scope>NUCLEOTIDE SEQUENCE</scope>
    <source>
        <strain evidence="1">Expedition CK06-06</strain>
    </source>
</reference>
<feature type="non-terminal residue" evidence="1">
    <location>
        <position position="1"/>
    </location>
</feature>
<proteinExistence type="predicted"/>
<dbReference type="EMBL" id="BARS01048057">
    <property type="protein sequence ID" value="GAG32403.1"/>
    <property type="molecule type" value="Genomic_DNA"/>
</dbReference>